<evidence type="ECO:0000259" key="1">
    <source>
        <dbReference type="PROSITE" id="PS50011"/>
    </source>
</evidence>
<dbReference type="Proteomes" id="UP000095767">
    <property type="component" value="Unassembled WGS sequence"/>
</dbReference>
<organism evidence="2 3">
    <name type="scientific">Dichanthelium oligosanthes</name>
    <dbReference type="NCBI Taxonomy" id="888268"/>
    <lineage>
        <taxon>Eukaryota</taxon>
        <taxon>Viridiplantae</taxon>
        <taxon>Streptophyta</taxon>
        <taxon>Embryophyta</taxon>
        <taxon>Tracheophyta</taxon>
        <taxon>Spermatophyta</taxon>
        <taxon>Magnoliopsida</taxon>
        <taxon>Liliopsida</taxon>
        <taxon>Poales</taxon>
        <taxon>Poaceae</taxon>
        <taxon>PACMAD clade</taxon>
        <taxon>Panicoideae</taxon>
        <taxon>Panicodae</taxon>
        <taxon>Paniceae</taxon>
        <taxon>Dichantheliinae</taxon>
        <taxon>Dichanthelium</taxon>
    </lineage>
</organism>
<gene>
    <name evidence="2" type="ORF">BAE44_0026301</name>
</gene>
<proteinExistence type="predicted"/>
<evidence type="ECO:0000313" key="3">
    <source>
        <dbReference type="Proteomes" id="UP000095767"/>
    </source>
</evidence>
<comment type="caution">
    <text evidence="2">The sequence shown here is derived from an EMBL/GenBank/DDBJ whole genome shotgun (WGS) entry which is preliminary data.</text>
</comment>
<feature type="domain" description="Protein kinase" evidence="1">
    <location>
        <begin position="15"/>
        <end position="152"/>
    </location>
</feature>
<dbReference type="STRING" id="888268.A0A1E5UIH7"/>
<dbReference type="PANTHER" id="PTHR45707:SF59">
    <property type="entry name" value="PROTEIN KINASE DOMAIN-CONTAINING PROTEIN"/>
    <property type="match status" value="1"/>
</dbReference>
<dbReference type="GO" id="GO:0004672">
    <property type="term" value="F:protein kinase activity"/>
    <property type="evidence" value="ECO:0007669"/>
    <property type="project" value="InterPro"/>
</dbReference>
<name>A0A1E5UIH7_9POAL</name>
<dbReference type="EMBL" id="LWDX02076215">
    <property type="protein sequence ID" value="OEL12680.1"/>
    <property type="molecule type" value="Genomic_DNA"/>
</dbReference>
<dbReference type="OrthoDB" id="686240at2759"/>
<protein>
    <recommendedName>
        <fullName evidence="1">Protein kinase domain-containing protein</fullName>
    </recommendedName>
</protein>
<dbReference type="InterPro" id="IPR011009">
    <property type="entry name" value="Kinase-like_dom_sf"/>
</dbReference>
<keyword evidence="3" id="KW-1185">Reference proteome</keyword>
<dbReference type="AlphaFoldDB" id="A0A1E5UIH7"/>
<dbReference type="Pfam" id="PF07714">
    <property type="entry name" value="PK_Tyr_Ser-Thr"/>
    <property type="match status" value="1"/>
</dbReference>
<reference evidence="2 3" key="1">
    <citation type="submission" date="2016-09" db="EMBL/GenBank/DDBJ databases">
        <title>The draft genome of Dichanthelium oligosanthes: A C3 panicoid grass species.</title>
        <authorList>
            <person name="Studer A.J."/>
            <person name="Schnable J.C."/>
            <person name="Brutnell T.P."/>
        </authorList>
    </citation>
    <scope>NUCLEOTIDE SEQUENCE [LARGE SCALE GENOMIC DNA]</scope>
    <source>
        <strain evidence="3">cv. Kellogg 1175</strain>
        <tissue evidence="2">Leaf</tissue>
    </source>
</reference>
<dbReference type="InterPro" id="IPR001245">
    <property type="entry name" value="Ser-Thr/Tyr_kinase_cat_dom"/>
</dbReference>
<dbReference type="Gene3D" id="3.30.200.20">
    <property type="entry name" value="Phosphorylase Kinase, domain 1"/>
    <property type="match status" value="1"/>
</dbReference>
<evidence type="ECO:0000313" key="2">
    <source>
        <dbReference type="EMBL" id="OEL12680.1"/>
    </source>
</evidence>
<dbReference type="Gene3D" id="1.10.510.10">
    <property type="entry name" value="Transferase(Phosphotransferase) domain 1"/>
    <property type="match status" value="1"/>
</dbReference>
<dbReference type="SUPFAM" id="SSF56112">
    <property type="entry name" value="Protein kinase-like (PK-like)"/>
    <property type="match status" value="1"/>
</dbReference>
<dbReference type="GO" id="GO:0005524">
    <property type="term" value="F:ATP binding"/>
    <property type="evidence" value="ECO:0007669"/>
    <property type="project" value="InterPro"/>
</dbReference>
<sequence>MELTLQFLRNITNDFAGSREIGSDAFGTAYKGVLEDGTMIAVKKLYPLRYDVQHFRHVVINLMAIQHENIVKLLGFCHETENHLERINGRFIIAESVCRLICYEYAPNGNLGNHLSGHSLDWDTRFNIIKGMCKGLHYLHMEREMPILHFES</sequence>
<accession>A0A1E5UIH7</accession>
<dbReference type="PROSITE" id="PS50011">
    <property type="entry name" value="PROTEIN_KINASE_DOM"/>
    <property type="match status" value="1"/>
</dbReference>
<dbReference type="PANTHER" id="PTHR45707">
    <property type="entry name" value="C2 CALCIUM/LIPID-BINDING PLANT PHOSPHORIBOSYLTRANSFERASE FAMILY PROTEIN"/>
    <property type="match status" value="1"/>
</dbReference>
<dbReference type="InterPro" id="IPR000719">
    <property type="entry name" value="Prot_kinase_dom"/>
</dbReference>